<gene>
    <name evidence="1" type="ORF">ILYODFUR_006818</name>
</gene>
<sequence length="99" mass="10530">MSGVKYGVFSGWTNHVSLSGYPMESGFGSCQENHTCMAVLSSIKFGAKRVMVGVCFSGVRFGTICLFSSTTQLHSTRPHSTPHGSCCISIDSLMAGVML</sequence>
<dbReference type="EMBL" id="JAHRIQ010046767">
    <property type="protein sequence ID" value="MEQ2235892.1"/>
    <property type="molecule type" value="Genomic_DNA"/>
</dbReference>
<proteinExistence type="predicted"/>
<accession>A0ABV0TSK2</accession>
<comment type="caution">
    <text evidence="1">The sequence shown here is derived from an EMBL/GenBank/DDBJ whole genome shotgun (WGS) entry which is preliminary data.</text>
</comment>
<keyword evidence="2" id="KW-1185">Reference proteome</keyword>
<reference evidence="1 2" key="1">
    <citation type="submission" date="2021-06" db="EMBL/GenBank/DDBJ databases">
        <authorList>
            <person name="Palmer J.M."/>
        </authorList>
    </citation>
    <scope>NUCLEOTIDE SEQUENCE [LARGE SCALE GENOMIC DNA]</scope>
    <source>
        <strain evidence="2">if_2019</strain>
        <tissue evidence="1">Muscle</tissue>
    </source>
</reference>
<name>A0ABV0TSK2_9TELE</name>
<protein>
    <submittedName>
        <fullName evidence="1">Uncharacterized protein</fullName>
    </submittedName>
</protein>
<evidence type="ECO:0000313" key="2">
    <source>
        <dbReference type="Proteomes" id="UP001482620"/>
    </source>
</evidence>
<evidence type="ECO:0000313" key="1">
    <source>
        <dbReference type="EMBL" id="MEQ2235892.1"/>
    </source>
</evidence>
<dbReference type="Proteomes" id="UP001482620">
    <property type="component" value="Unassembled WGS sequence"/>
</dbReference>
<organism evidence="1 2">
    <name type="scientific">Ilyodon furcidens</name>
    <name type="common">goldbreast splitfin</name>
    <dbReference type="NCBI Taxonomy" id="33524"/>
    <lineage>
        <taxon>Eukaryota</taxon>
        <taxon>Metazoa</taxon>
        <taxon>Chordata</taxon>
        <taxon>Craniata</taxon>
        <taxon>Vertebrata</taxon>
        <taxon>Euteleostomi</taxon>
        <taxon>Actinopterygii</taxon>
        <taxon>Neopterygii</taxon>
        <taxon>Teleostei</taxon>
        <taxon>Neoteleostei</taxon>
        <taxon>Acanthomorphata</taxon>
        <taxon>Ovalentaria</taxon>
        <taxon>Atherinomorphae</taxon>
        <taxon>Cyprinodontiformes</taxon>
        <taxon>Goodeidae</taxon>
        <taxon>Ilyodon</taxon>
    </lineage>
</organism>